<feature type="region of interest" description="Disordered" evidence="1">
    <location>
        <begin position="1"/>
        <end position="83"/>
    </location>
</feature>
<reference evidence="3 4" key="1">
    <citation type="submission" date="2015-01" db="EMBL/GenBank/DDBJ databases">
        <title>The Genome Sequence of Exophiala spinifera CBS89968.</title>
        <authorList>
            <consortium name="The Broad Institute Genomics Platform"/>
            <person name="Cuomo C."/>
            <person name="de Hoog S."/>
            <person name="Gorbushina A."/>
            <person name="Stielow B."/>
            <person name="Teixiera M."/>
            <person name="Abouelleil A."/>
            <person name="Chapman S.B."/>
            <person name="Priest M."/>
            <person name="Young S.K."/>
            <person name="Wortman J."/>
            <person name="Nusbaum C."/>
            <person name="Birren B."/>
        </authorList>
    </citation>
    <scope>NUCLEOTIDE SEQUENCE [LARGE SCALE GENOMIC DNA]</scope>
    <source>
        <strain evidence="3 4">CBS 89968</strain>
    </source>
</reference>
<dbReference type="GeneID" id="27327222"/>
<evidence type="ECO:0000259" key="2">
    <source>
        <dbReference type="Pfam" id="PF15463"/>
    </source>
</evidence>
<dbReference type="Proteomes" id="UP000053328">
    <property type="component" value="Unassembled WGS sequence"/>
</dbReference>
<dbReference type="HOGENOM" id="CLU_520730_0_0_1"/>
<sequence>MPLTTLPNRGSTGVSGYLHTSEPGAVPAEARSLTPQPRRERSKQRANGAATRGARSNSSDANITYTSKPRRQNPNLAQRMKIPVPDTLARAKARTTQSVHHDNVTTMAQSHAPTEEVNAFDDTRSIHFDDSTSLADGSETQRNVTFGLEPEHEPPSFNLFKTGKSQFKAQRFTQPQVLPFAFAPEWKKQDDHQRLRLGGGLPKYGHTFDREAEANVTPSEAYDDGYEPDGEYADNNPADTWDTPSRARMPPENEFIKPEQHQDAGERSDSPGLHHRRGDQQPHKSRFQVHKQTVVDNVPKSAATIEQPAPHELGPLRQDPQQPPPFSSKISSYHESSSEEEITQPVADASPALPLPDTKRPRTEYLDFSLADIVGKTMADMDAIAFTIDPSSPPAEPALDAHGTPMSLAARLANLTKMRAEDQKHLFRSLTDAEREQAAAWFLEKFHADVERLMDVRFERRKTALKYELEVKKRDAKVEAKKKDVDEELASLRKGGGQLIAGKSAAVGK</sequence>
<dbReference type="Pfam" id="PF15463">
    <property type="entry name" value="ECM11"/>
    <property type="match status" value="1"/>
</dbReference>
<dbReference type="EMBL" id="KN847492">
    <property type="protein sequence ID" value="KIW19566.1"/>
    <property type="molecule type" value="Genomic_DNA"/>
</dbReference>
<keyword evidence="4" id="KW-1185">Reference proteome</keyword>
<feature type="compositionally biased region" description="Basic and acidic residues" evidence="1">
    <location>
        <begin position="249"/>
        <end position="269"/>
    </location>
</feature>
<dbReference type="AlphaFoldDB" id="A0A0D1YWC2"/>
<feature type="compositionally biased region" description="Polar residues" evidence="1">
    <location>
        <begin position="1"/>
        <end position="14"/>
    </location>
</feature>
<dbReference type="VEuPathDB" id="FungiDB:PV08_00139"/>
<feature type="compositionally biased region" description="Acidic residues" evidence="1">
    <location>
        <begin position="221"/>
        <end position="232"/>
    </location>
</feature>
<organism evidence="3 4">
    <name type="scientific">Exophiala spinifera</name>
    <dbReference type="NCBI Taxonomy" id="91928"/>
    <lineage>
        <taxon>Eukaryota</taxon>
        <taxon>Fungi</taxon>
        <taxon>Dikarya</taxon>
        <taxon>Ascomycota</taxon>
        <taxon>Pezizomycotina</taxon>
        <taxon>Eurotiomycetes</taxon>
        <taxon>Chaetothyriomycetidae</taxon>
        <taxon>Chaetothyriales</taxon>
        <taxon>Herpotrichiellaceae</taxon>
        <taxon>Exophiala</taxon>
    </lineage>
</organism>
<accession>A0A0D1YWC2</accession>
<dbReference type="STRING" id="91928.A0A0D1YWC2"/>
<feature type="compositionally biased region" description="Basic residues" evidence="1">
    <location>
        <begin position="273"/>
        <end position="288"/>
    </location>
</feature>
<evidence type="ECO:0000313" key="4">
    <source>
        <dbReference type="Proteomes" id="UP000053328"/>
    </source>
</evidence>
<protein>
    <recommendedName>
        <fullName evidence="2">Extracellular mutant protein 11 C-terminal domain-containing protein</fullName>
    </recommendedName>
</protein>
<dbReference type="OrthoDB" id="2159786at2759"/>
<feature type="region of interest" description="Disordered" evidence="1">
    <location>
        <begin position="309"/>
        <end position="360"/>
    </location>
</feature>
<dbReference type="RefSeq" id="XP_016239782.1">
    <property type="nucleotide sequence ID" value="XM_016374506.1"/>
</dbReference>
<dbReference type="InterPro" id="IPR029178">
    <property type="entry name" value="Ecm11_C"/>
</dbReference>
<name>A0A0D1YWC2_9EURO</name>
<feature type="compositionally biased region" description="Polar residues" evidence="1">
    <location>
        <begin position="54"/>
        <end position="76"/>
    </location>
</feature>
<gene>
    <name evidence="3" type="ORF">PV08_00139</name>
</gene>
<feature type="domain" description="Extracellular mutant protein 11 C-terminal" evidence="2">
    <location>
        <begin position="378"/>
        <end position="499"/>
    </location>
</feature>
<proteinExistence type="predicted"/>
<evidence type="ECO:0000313" key="3">
    <source>
        <dbReference type="EMBL" id="KIW19566.1"/>
    </source>
</evidence>
<evidence type="ECO:0000256" key="1">
    <source>
        <dbReference type="SAM" id="MobiDB-lite"/>
    </source>
</evidence>
<feature type="region of interest" description="Disordered" evidence="1">
    <location>
        <begin position="197"/>
        <end position="288"/>
    </location>
</feature>